<dbReference type="NCBIfam" id="TIGR03837">
    <property type="entry name" value="efp_Arg_rhamno"/>
    <property type="match status" value="1"/>
</dbReference>
<evidence type="ECO:0000313" key="8">
    <source>
        <dbReference type="EMBL" id="UPL20469.1"/>
    </source>
</evidence>
<dbReference type="GO" id="GO:0106361">
    <property type="term" value="F:protein-arginine rhamnosyltransferase activity"/>
    <property type="evidence" value="ECO:0007669"/>
    <property type="project" value="InterPro"/>
</dbReference>
<dbReference type="InterPro" id="IPR016633">
    <property type="entry name" value="EarP"/>
</dbReference>
<dbReference type="GO" id="GO:0003746">
    <property type="term" value="F:translation elongation factor activity"/>
    <property type="evidence" value="ECO:0007669"/>
    <property type="project" value="UniProtKB-KW"/>
</dbReference>
<protein>
    <recommendedName>
        <fullName evidence="5">Protein-arginine rhamnosyltransferase</fullName>
    </recommendedName>
    <alternativeName>
        <fullName evidence="6">EF-P arginine rhamnosyltransferase</fullName>
    </alternativeName>
</protein>
<evidence type="ECO:0000313" key="9">
    <source>
        <dbReference type="Proteomes" id="UP000830925"/>
    </source>
</evidence>
<keyword evidence="8" id="KW-0648">Protein biosynthesis</keyword>
<dbReference type="Proteomes" id="UP000830925">
    <property type="component" value="Chromosome"/>
</dbReference>
<evidence type="ECO:0000256" key="4">
    <source>
        <dbReference type="ARBA" id="ARBA00024346"/>
    </source>
</evidence>
<dbReference type="PIRSF" id="PIRSF015557">
    <property type="entry name" value="UCP015557"/>
    <property type="match status" value="1"/>
</dbReference>
<name>A0AAE9H6H4_ALCFA</name>
<comment type="similarity">
    <text evidence="4">Belongs to the glycosyltransferase 104 family.</text>
</comment>
<evidence type="ECO:0000256" key="2">
    <source>
        <dbReference type="ARBA" id="ARBA00022679"/>
    </source>
</evidence>
<keyword evidence="8" id="KW-0251">Elongation factor</keyword>
<gene>
    <name evidence="8" type="primary">earP</name>
    <name evidence="8" type="ORF">MXF72_13750</name>
</gene>
<comment type="catalytic activity">
    <reaction evidence="7">
        <text>dTDP-beta-L-rhamnose + L-arginyl-[protein] = N(omega)-(alpha-L-rhamnosyl)-L-arginyl-[protein] + dTDP + H(+)</text>
        <dbReference type="Rhea" id="RHEA:66692"/>
        <dbReference type="Rhea" id="RHEA-COMP:10532"/>
        <dbReference type="Rhea" id="RHEA-COMP:17096"/>
        <dbReference type="ChEBI" id="CHEBI:15378"/>
        <dbReference type="ChEBI" id="CHEBI:29965"/>
        <dbReference type="ChEBI" id="CHEBI:57510"/>
        <dbReference type="ChEBI" id="CHEBI:58369"/>
        <dbReference type="ChEBI" id="CHEBI:167445"/>
    </reaction>
    <physiologicalReaction direction="left-to-right" evidence="7">
        <dbReference type="Rhea" id="RHEA:66693"/>
    </physiologicalReaction>
</comment>
<evidence type="ECO:0000256" key="6">
    <source>
        <dbReference type="ARBA" id="ARBA00030025"/>
    </source>
</evidence>
<dbReference type="Pfam" id="PF10093">
    <property type="entry name" value="EarP"/>
    <property type="match status" value="1"/>
</dbReference>
<evidence type="ECO:0000256" key="5">
    <source>
        <dbReference type="ARBA" id="ARBA00024416"/>
    </source>
</evidence>
<sequence length="379" mass="42576">MNTAPVSQPVSIDLFCRVIDNLGDIGVCWRLARQLAARPEVAQLRLWVDDLHSFSRIQSEIQSERQSQQLQGVDIEHWHDARQDYPAAHPFVIEAFACEPPEAMTRQLTADKHVWINLDYLSAEPWVQGCHGLPSPQAGGANKYFFFPGFVPQTGGLLRESDLLARRDAFQQDDVAYQAILSRLGVAQEHIQALLQGEMQQMFLFCYPDAPVLALPEVLSTLKQKTLLLVPESVAQGIPDLEQGHLHVQRIPAVNQADFDALLWRSALNIVRGEDSLVRAIWAAQPMLWQPYVQEEQAHLDKLQAWLDTGNLPKPVQALHLAWSSADQAGAATALSRCLDPKVLRLWQQEARAYSEKLAEQADLASSLLSFYTQVARKR</sequence>
<evidence type="ECO:0000256" key="1">
    <source>
        <dbReference type="ARBA" id="ARBA00022676"/>
    </source>
</evidence>
<keyword evidence="1" id="KW-0328">Glycosyltransferase</keyword>
<dbReference type="RefSeq" id="WP_247965824.1">
    <property type="nucleotide sequence ID" value="NZ_CP095873.1"/>
</dbReference>
<evidence type="ECO:0000256" key="7">
    <source>
        <dbReference type="ARBA" id="ARBA00048472"/>
    </source>
</evidence>
<accession>A0AAE9H6H4</accession>
<organism evidence="8 9">
    <name type="scientific">Alcaligenes faecalis</name>
    <dbReference type="NCBI Taxonomy" id="511"/>
    <lineage>
        <taxon>Bacteria</taxon>
        <taxon>Pseudomonadati</taxon>
        <taxon>Pseudomonadota</taxon>
        <taxon>Betaproteobacteria</taxon>
        <taxon>Burkholderiales</taxon>
        <taxon>Alcaligenaceae</taxon>
        <taxon>Alcaligenes</taxon>
    </lineage>
</organism>
<keyword evidence="2" id="KW-0808">Transferase</keyword>
<evidence type="ECO:0000256" key="3">
    <source>
        <dbReference type="ARBA" id="ARBA00024303"/>
    </source>
</evidence>
<reference evidence="8" key="1">
    <citation type="submission" date="2022-04" db="EMBL/GenBank/DDBJ databases">
        <title>Genomic mining of Alcaligenes faecalis D334 producing ectoin and derivatives.</title>
        <authorList>
            <person name="Doan V.T."/>
            <person name="Quach N.T."/>
            <person name="Vu T.-H.-N."/>
            <person name="Phi Q.-T."/>
        </authorList>
    </citation>
    <scope>NUCLEOTIDE SEQUENCE</scope>
    <source>
        <strain evidence="8">D334</strain>
    </source>
</reference>
<proteinExistence type="inferred from homology"/>
<dbReference type="AlphaFoldDB" id="A0AAE9H6H4"/>
<comment type="function">
    <text evidence="3">Protein-arginine rhamnosyltransferase that catalyzes the transfer of a single rhamnose to elongation factor P (EF-P) on 'Lys-32', a modification required for EF-P-dependent rescue of polyproline stalled ribosomes.</text>
</comment>
<dbReference type="EMBL" id="CP095873">
    <property type="protein sequence ID" value="UPL20469.1"/>
    <property type="molecule type" value="Genomic_DNA"/>
</dbReference>